<evidence type="ECO:0000313" key="3">
    <source>
        <dbReference type="Proteomes" id="UP001241758"/>
    </source>
</evidence>
<evidence type="ECO:0000256" key="1">
    <source>
        <dbReference type="SAM" id="MobiDB-lite"/>
    </source>
</evidence>
<comment type="caution">
    <text evidence="2">The sequence shown here is derived from an EMBL/GenBank/DDBJ whole genome shotgun (WGS) entry which is preliminary data.</text>
</comment>
<sequence length="70" mass="7322">MMAHVVLALACEHQALDQPDPPIATGDYPVLLLSAVDKAVAFASNVRRAEQAGPQGRSRLGTRGQADVGL</sequence>
<dbReference type="Proteomes" id="UP001241758">
    <property type="component" value="Unassembled WGS sequence"/>
</dbReference>
<gene>
    <name evidence="2" type="ORF">QLQ12_44405</name>
</gene>
<proteinExistence type="predicted"/>
<organism evidence="2 3">
    <name type="scientific">Actinoplanes sandaracinus</name>
    <dbReference type="NCBI Taxonomy" id="3045177"/>
    <lineage>
        <taxon>Bacteria</taxon>
        <taxon>Bacillati</taxon>
        <taxon>Actinomycetota</taxon>
        <taxon>Actinomycetes</taxon>
        <taxon>Micromonosporales</taxon>
        <taxon>Micromonosporaceae</taxon>
        <taxon>Actinoplanes</taxon>
    </lineage>
</organism>
<evidence type="ECO:0000313" key="2">
    <source>
        <dbReference type="EMBL" id="MDI6105646.1"/>
    </source>
</evidence>
<protein>
    <submittedName>
        <fullName evidence="2">Uncharacterized protein</fullName>
    </submittedName>
</protein>
<dbReference type="RefSeq" id="WP_282767112.1">
    <property type="nucleotide sequence ID" value="NZ_JASCTH010000050.1"/>
</dbReference>
<reference evidence="2 3" key="1">
    <citation type="submission" date="2023-05" db="EMBL/GenBank/DDBJ databases">
        <title>Actinoplanes sp. NEAU-A12 genome sequencing.</title>
        <authorList>
            <person name="Wang Z.-S."/>
        </authorList>
    </citation>
    <scope>NUCLEOTIDE SEQUENCE [LARGE SCALE GENOMIC DNA]</scope>
    <source>
        <strain evidence="2 3">NEAU-A12</strain>
    </source>
</reference>
<name>A0ABT6X0V8_9ACTN</name>
<keyword evidence="3" id="KW-1185">Reference proteome</keyword>
<feature type="region of interest" description="Disordered" evidence="1">
    <location>
        <begin position="47"/>
        <end position="70"/>
    </location>
</feature>
<dbReference type="EMBL" id="JASCTH010000050">
    <property type="protein sequence ID" value="MDI6105646.1"/>
    <property type="molecule type" value="Genomic_DNA"/>
</dbReference>
<accession>A0ABT6X0V8</accession>